<keyword evidence="8" id="KW-0812">Transmembrane</keyword>
<dbReference type="PANTHER" id="PTHR43706:SF47">
    <property type="entry name" value="EXTERNAL NADH-UBIQUINONE OXIDOREDUCTASE 1, MITOCHONDRIAL-RELATED"/>
    <property type="match status" value="1"/>
</dbReference>
<organism evidence="10 11">
    <name type="scientific">Dermatophilus congolensis</name>
    <dbReference type="NCBI Taxonomy" id="1863"/>
    <lineage>
        <taxon>Bacteria</taxon>
        <taxon>Bacillati</taxon>
        <taxon>Actinomycetota</taxon>
        <taxon>Actinomycetes</taxon>
        <taxon>Micrococcales</taxon>
        <taxon>Dermatophilaceae</taxon>
        <taxon>Dermatophilus</taxon>
    </lineage>
</organism>
<dbReference type="GeneID" id="63460140"/>
<evidence type="ECO:0000256" key="8">
    <source>
        <dbReference type="SAM" id="Phobius"/>
    </source>
</evidence>
<evidence type="ECO:0000313" key="11">
    <source>
        <dbReference type="Proteomes" id="UP000242637"/>
    </source>
</evidence>
<dbReference type="Gene3D" id="3.50.50.100">
    <property type="match status" value="1"/>
</dbReference>
<dbReference type="AlphaFoldDB" id="A0A239VP28"/>
<evidence type="ECO:0000256" key="6">
    <source>
        <dbReference type="ARBA" id="ARBA00023027"/>
    </source>
</evidence>
<keyword evidence="5 10" id="KW-0560">Oxidoreductase</keyword>
<comment type="catalytic activity">
    <reaction evidence="7">
        <text>a quinone + NADH + H(+) = a quinol + NAD(+)</text>
        <dbReference type="Rhea" id="RHEA:46160"/>
        <dbReference type="ChEBI" id="CHEBI:15378"/>
        <dbReference type="ChEBI" id="CHEBI:24646"/>
        <dbReference type="ChEBI" id="CHEBI:57540"/>
        <dbReference type="ChEBI" id="CHEBI:57945"/>
        <dbReference type="ChEBI" id="CHEBI:132124"/>
        <dbReference type="EC" id="1.6.5.9"/>
    </reaction>
</comment>
<evidence type="ECO:0000256" key="3">
    <source>
        <dbReference type="ARBA" id="ARBA00022630"/>
    </source>
</evidence>
<dbReference type="KEGG" id="dco:SAMEA4475696_1960"/>
<evidence type="ECO:0000313" key="10">
    <source>
        <dbReference type="EMBL" id="SNV24017.1"/>
    </source>
</evidence>
<dbReference type="RefSeq" id="WP_324603336.1">
    <property type="nucleotide sequence ID" value="NZ_JAAFNI010000001.1"/>
</dbReference>
<reference evidence="10 11" key="1">
    <citation type="submission" date="2017-06" db="EMBL/GenBank/DDBJ databases">
        <authorList>
            <consortium name="Pathogen Informatics"/>
        </authorList>
    </citation>
    <scope>NUCLEOTIDE SEQUENCE [LARGE SCALE GENOMIC DNA]</scope>
    <source>
        <strain evidence="10 11">NCTC13039</strain>
    </source>
</reference>
<sequence>MTVNMGASQRHHVVIIGTGFGGLFAAKQFAHRKDVLVTIIGKTDHHLFQPLLYQVATGILSEGEIAPPIREILKHQRNARVILGLVDDIDPQAKTVTSRLHDNTTVTPYDTLIVASGASQSYFGNDHFATYAPGMKSIDDALELRSRIFNSFERAELTEDPVERDRLLTFVVVGAGPTGVEMAGQIRELSSHTLAKEFRKIDSRQAKVILVDGAKEVLANFGDKLGSKARRSLQDLGVDVRLGGFVTHIDGDGVDIKYADGRTEHIEAATKVWAAGVQGNRLGRVLADKTPAEVDRTGRVIVKPDLTIEGHPEIFVVGDLMAFEGVPGVAQGAIQSGGWAARTVIARLDGNEKRATQPFTYNDKGSMAIISKYRGVANVKGFKFSGFIAWSAWLAIHLLFLVGFKSRVSTLIRWAITFLSDDRSERVTTHQQMVGRLAMRQLGQGVSGSLLRGEEPRSKGERIDN</sequence>
<dbReference type="Proteomes" id="UP000242637">
    <property type="component" value="Chromosome 1"/>
</dbReference>
<dbReference type="PANTHER" id="PTHR43706">
    <property type="entry name" value="NADH DEHYDROGENASE"/>
    <property type="match status" value="1"/>
</dbReference>
<dbReference type="PRINTS" id="PR00411">
    <property type="entry name" value="PNDRDTASEI"/>
</dbReference>
<keyword evidence="6" id="KW-0520">NAD</keyword>
<evidence type="ECO:0000256" key="4">
    <source>
        <dbReference type="ARBA" id="ARBA00022827"/>
    </source>
</evidence>
<name>A0A239VP28_9MICO</name>
<keyword evidence="8" id="KW-0472">Membrane</keyword>
<keyword evidence="11" id="KW-1185">Reference proteome</keyword>
<accession>A0A239VP28</accession>
<dbReference type="EMBL" id="LT906453">
    <property type="protein sequence ID" value="SNV24017.1"/>
    <property type="molecule type" value="Genomic_DNA"/>
</dbReference>
<protein>
    <recommendedName>
        <fullName evidence="2">NADH:ubiquinone reductase (non-electrogenic)</fullName>
        <ecNumber evidence="2">1.6.5.9</ecNumber>
    </recommendedName>
</protein>
<evidence type="ECO:0000259" key="9">
    <source>
        <dbReference type="Pfam" id="PF07992"/>
    </source>
</evidence>
<dbReference type="InterPro" id="IPR023753">
    <property type="entry name" value="FAD/NAD-binding_dom"/>
</dbReference>
<proteinExistence type="inferred from homology"/>
<evidence type="ECO:0000256" key="7">
    <source>
        <dbReference type="ARBA" id="ARBA00047599"/>
    </source>
</evidence>
<evidence type="ECO:0000256" key="5">
    <source>
        <dbReference type="ARBA" id="ARBA00023002"/>
    </source>
</evidence>
<dbReference type="EC" id="1.6.5.9" evidence="2"/>
<evidence type="ECO:0000256" key="1">
    <source>
        <dbReference type="ARBA" id="ARBA00005272"/>
    </source>
</evidence>
<keyword evidence="3" id="KW-0285">Flavoprotein</keyword>
<dbReference type="InterPro" id="IPR045024">
    <property type="entry name" value="NDH-2"/>
</dbReference>
<keyword evidence="8" id="KW-1133">Transmembrane helix</keyword>
<dbReference type="STRING" id="1121387.GCA_000429885_00328"/>
<dbReference type="PRINTS" id="PR00368">
    <property type="entry name" value="FADPNR"/>
</dbReference>
<dbReference type="GO" id="GO:0050136">
    <property type="term" value="F:NADH dehydrogenase (quinone) (non-electrogenic) activity"/>
    <property type="evidence" value="ECO:0007669"/>
    <property type="project" value="UniProtKB-EC"/>
</dbReference>
<dbReference type="SUPFAM" id="SSF51905">
    <property type="entry name" value="FAD/NAD(P)-binding domain"/>
    <property type="match status" value="2"/>
</dbReference>
<dbReference type="InterPro" id="IPR036188">
    <property type="entry name" value="FAD/NAD-bd_sf"/>
</dbReference>
<evidence type="ECO:0000256" key="2">
    <source>
        <dbReference type="ARBA" id="ARBA00012637"/>
    </source>
</evidence>
<feature type="domain" description="FAD/NAD(P)-binding" evidence="9">
    <location>
        <begin position="12"/>
        <end position="337"/>
    </location>
</feature>
<comment type="similarity">
    <text evidence="1">Belongs to the NADH dehydrogenase family.</text>
</comment>
<dbReference type="Pfam" id="PF07992">
    <property type="entry name" value="Pyr_redox_2"/>
    <property type="match status" value="1"/>
</dbReference>
<feature type="transmembrane region" description="Helical" evidence="8">
    <location>
        <begin position="384"/>
        <end position="404"/>
    </location>
</feature>
<gene>
    <name evidence="10" type="ORF">SAMEA4475696_01960</name>
</gene>
<keyword evidence="4" id="KW-0274">FAD</keyword>